<dbReference type="Gene3D" id="3.30.460.40">
    <property type="match status" value="1"/>
</dbReference>
<accession>A0ABQ4E112</accession>
<evidence type="ECO:0000256" key="1">
    <source>
        <dbReference type="SAM" id="MobiDB-lite"/>
    </source>
</evidence>
<evidence type="ECO:0008006" key="4">
    <source>
        <dbReference type="Google" id="ProtNLM"/>
    </source>
</evidence>
<organism evidence="2 3">
    <name type="scientific">Plantactinospora endophytica</name>
    <dbReference type="NCBI Taxonomy" id="673535"/>
    <lineage>
        <taxon>Bacteria</taxon>
        <taxon>Bacillati</taxon>
        <taxon>Actinomycetota</taxon>
        <taxon>Actinomycetes</taxon>
        <taxon>Micromonosporales</taxon>
        <taxon>Micromonosporaceae</taxon>
        <taxon>Plantactinospora</taxon>
    </lineage>
</organism>
<dbReference type="InterPro" id="IPR039498">
    <property type="entry name" value="NTP_transf_5"/>
</dbReference>
<dbReference type="RefSeq" id="WP_203866541.1">
    <property type="nucleotide sequence ID" value="NZ_BONW01000013.1"/>
</dbReference>
<keyword evidence="3" id="KW-1185">Reference proteome</keyword>
<proteinExistence type="predicted"/>
<dbReference type="Proteomes" id="UP000646749">
    <property type="component" value="Unassembled WGS sequence"/>
</dbReference>
<dbReference type="Pfam" id="PF14907">
    <property type="entry name" value="NTP_transf_5"/>
    <property type="match status" value="1"/>
</dbReference>
<evidence type="ECO:0000313" key="2">
    <source>
        <dbReference type="EMBL" id="GIG88022.1"/>
    </source>
</evidence>
<protein>
    <recommendedName>
        <fullName evidence="4">Nucleotidyltransferase family protein</fullName>
    </recommendedName>
</protein>
<evidence type="ECO:0000313" key="3">
    <source>
        <dbReference type="Proteomes" id="UP000646749"/>
    </source>
</evidence>
<dbReference type="EMBL" id="BONW01000013">
    <property type="protein sequence ID" value="GIG88022.1"/>
    <property type="molecule type" value="Genomic_DNA"/>
</dbReference>
<sequence>MQEVNEEQRRVWQLLESVAVTDFSDSWFEQAVDLAKGLTDPDLLIALAARHKMTPAVAEFYRSAGLTRTLPIGMRDLLAGSLAWNRYKVEKLRDESVEIAGRFAEHGVPVVFNKGIALQHTLYDGRGVRSFGDLDLMLHPDDIPAARAALQSLGYVPEQTYDPDLGRLVPLPRQTVLMYRLYPDHLPHFHRIDPESGVPVYKVDVALSLTWHGSGWQLPMAEAMGSARETQVGPHARHLLPTLGHEYAFLFVVLHLFRDCWFERAIAEGGLRITQFADVWRYWQRWGRDHAEQVRTLVRDNDLGPAVAWITHYVDALYGSTITADLDVRAFCVPEWLRSAAGTDGGFLGWDGDIRDRLYSPAPAALVPADEPPHGARARGRTS</sequence>
<gene>
    <name evidence="2" type="ORF">Pen02_29580</name>
</gene>
<name>A0ABQ4E112_9ACTN</name>
<feature type="region of interest" description="Disordered" evidence="1">
    <location>
        <begin position="364"/>
        <end position="383"/>
    </location>
</feature>
<comment type="caution">
    <text evidence="2">The sequence shown here is derived from an EMBL/GenBank/DDBJ whole genome shotgun (WGS) entry which is preliminary data.</text>
</comment>
<reference evidence="2 3" key="1">
    <citation type="submission" date="2021-01" db="EMBL/GenBank/DDBJ databases">
        <title>Whole genome shotgun sequence of Plantactinospora endophytica NBRC 110450.</title>
        <authorList>
            <person name="Komaki H."/>
            <person name="Tamura T."/>
        </authorList>
    </citation>
    <scope>NUCLEOTIDE SEQUENCE [LARGE SCALE GENOMIC DNA]</scope>
    <source>
        <strain evidence="2 3">NBRC 110450</strain>
    </source>
</reference>